<protein>
    <submittedName>
        <fullName evidence="7">Patellin-4</fullName>
    </submittedName>
</protein>
<dbReference type="Pfam" id="PF25099">
    <property type="entry name" value="GOLD_PATL1_C"/>
    <property type="match status" value="1"/>
</dbReference>
<evidence type="ECO:0000259" key="5">
    <source>
        <dbReference type="PROSITE" id="PS50191"/>
    </source>
</evidence>
<reference evidence="7" key="2">
    <citation type="submission" date="2025-08" db="UniProtKB">
        <authorList>
            <consortium name="RefSeq"/>
        </authorList>
    </citation>
    <scope>IDENTIFICATION</scope>
    <source>
        <tissue evidence="7">Leaves</tissue>
    </source>
</reference>
<reference evidence="6" key="1">
    <citation type="journal article" date="2025" name="Foods">
        <title>Unveiling the Microbial Signatures of Arabica Coffee Cherries: Insights into Ripeness Specific Diversity, Functional Traits, and Implications for Quality and Safety.</title>
        <authorList>
            <consortium name="RefSeq"/>
            <person name="Tenea G.N."/>
            <person name="Cifuentes V."/>
            <person name="Reyes P."/>
            <person name="Cevallos-Vallejos M."/>
        </authorList>
    </citation>
    <scope>NUCLEOTIDE SEQUENCE [LARGE SCALE GENOMIC DNA]</scope>
</reference>
<dbReference type="OrthoDB" id="75724at2759"/>
<evidence type="ECO:0000256" key="4">
    <source>
        <dbReference type="SAM" id="MobiDB-lite"/>
    </source>
</evidence>
<dbReference type="GeneID" id="113715089"/>
<organism evidence="6 7">
    <name type="scientific">Coffea arabica</name>
    <name type="common">Arabian coffee</name>
    <dbReference type="NCBI Taxonomy" id="13443"/>
    <lineage>
        <taxon>Eukaryota</taxon>
        <taxon>Viridiplantae</taxon>
        <taxon>Streptophyta</taxon>
        <taxon>Embryophyta</taxon>
        <taxon>Tracheophyta</taxon>
        <taxon>Spermatophyta</taxon>
        <taxon>Magnoliopsida</taxon>
        <taxon>eudicotyledons</taxon>
        <taxon>Gunneridae</taxon>
        <taxon>Pentapetalae</taxon>
        <taxon>asterids</taxon>
        <taxon>lamiids</taxon>
        <taxon>Gentianales</taxon>
        <taxon>Rubiaceae</taxon>
        <taxon>Ixoroideae</taxon>
        <taxon>Gardenieae complex</taxon>
        <taxon>Bertiereae - Coffeeae clade</taxon>
        <taxon>Coffeeae</taxon>
        <taxon>Coffea</taxon>
    </lineage>
</organism>
<keyword evidence="6" id="KW-1185">Reference proteome</keyword>
<evidence type="ECO:0000313" key="6">
    <source>
        <dbReference type="Proteomes" id="UP001652660"/>
    </source>
</evidence>
<dbReference type="InterPro" id="IPR001251">
    <property type="entry name" value="CRAL-TRIO_dom"/>
</dbReference>
<proteinExistence type="predicted"/>
<dbReference type="SUPFAM" id="SSF46938">
    <property type="entry name" value="CRAL/TRIO N-terminal domain"/>
    <property type="match status" value="1"/>
</dbReference>
<dbReference type="RefSeq" id="XP_027095058.2">
    <property type="nucleotide sequence ID" value="XM_027239257.2"/>
</dbReference>
<dbReference type="Gene3D" id="3.40.525.10">
    <property type="entry name" value="CRAL-TRIO lipid binding domain"/>
    <property type="match status" value="1"/>
</dbReference>
<dbReference type="Pfam" id="PF00650">
    <property type="entry name" value="CRAL_TRIO"/>
    <property type="match status" value="1"/>
</dbReference>
<dbReference type="InterPro" id="IPR056794">
    <property type="entry name" value="PATL1-6_C_GOLD"/>
</dbReference>
<dbReference type="PROSITE" id="PS50191">
    <property type="entry name" value="CRAL_TRIO"/>
    <property type="match status" value="1"/>
</dbReference>
<keyword evidence="3" id="KW-0472">Membrane</keyword>
<dbReference type="SMART" id="SM01100">
    <property type="entry name" value="CRAL_TRIO_N"/>
    <property type="match status" value="1"/>
</dbReference>
<feature type="domain" description="CRAL-TRIO" evidence="5">
    <location>
        <begin position="156"/>
        <end position="318"/>
    </location>
</feature>
<dbReference type="InterPro" id="IPR036273">
    <property type="entry name" value="CRAL/TRIO_N_dom_sf"/>
</dbReference>
<dbReference type="SUPFAM" id="SSF52087">
    <property type="entry name" value="CRAL/TRIO domain"/>
    <property type="match status" value="1"/>
</dbReference>
<dbReference type="AlphaFoldDB" id="A0A6P6UX01"/>
<dbReference type="InterPro" id="IPR011074">
    <property type="entry name" value="CRAL/TRIO_N_dom"/>
</dbReference>
<dbReference type="Pfam" id="PF03765">
    <property type="entry name" value="CRAL_TRIO_N"/>
    <property type="match status" value="1"/>
</dbReference>
<evidence type="ECO:0000256" key="1">
    <source>
        <dbReference type="ARBA" id="ARBA00004370"/>
    </source>
</evidence>
<comment type="subcellular location">
    <subcellularLocation>
        <location evidence="1">Membrane</location>
    </subcellularLocation>
</comment>
<dbReference type="Proteomes" id="UP001652660">
    <property type="component" value="Chromosome 1c"/>
</dbReference>
<dbReference type="InterPro" id="IPR036865">
    <property type="entry name" value="CRAL-TRIO_dom_sf"/>
</dbReference>
<dbReference type="CDD" id="cd00170">
    <property type="entry name" value="SEC14"/>
    <property type="match status" value="1"/>
</dbReference>
<accession>A0A6P6UX01</accession>
<evidence type="ECO:0000313" key="7">
    <source>
        <dbReference type="RefSeq" id="XP_027095058.2"/>
    </source>
</evidence>
<keyword evidence="2" id="KW-0813">Transport</keyword>
<dbReference type="SMART" id="SM00516">
    <property type="entry name" value="SEC14"/>
    <property type="match status" value="1"/>
</dbReference>
<dbReference type="PANTHER" id="PTHR45932:SF3">
    <property type="entry name" value="PATELLIN-4-LIKE"/>
    <property type="match status" value="1"/>
</dbReference>
<feature type="compositionally biased region" description="Basic and acidic residues" evidence="4">
    <location>
        <begin position="1"/>
        <end position="16"/>
    </location>
</feature>
<dbReference type="GO" id="GO:0008289">
    <property type="term" value="F:lipid binding"/>
    <property type="evidence" value="ECO:0007669"/>
    <property type="project" value="InterPro"/>
</dbReference>
<dbReference type="GO" id="GO:0016020">
    <property type="term" value="C:membrane"/>
    <property type="evidence" value="ECO:0007669"/>
    <property type="project" value="UniProtKB-SubCell"/>
</dbReference>
<evidence type="ECO:0000256" key="3">
    <source>
        <dbReference type="ARBA" id="ARBA00023136"/>
    </source>
</evidence>
<name>A0A6P6UX01_COFAR</name>
<evidence type="ECO:0000256" key="2">
    <source>
        <dbReference type="ARBA" id="ARBA00022448"/>
    </source>
</evidence>
<feature type="region of interest" description="Disordered" evidence="4">
    <location>
        <begin position="1"/>
        <end position="42"/>
    </location>
</feature>
<dbReference type="InterPro" id="IPR044834">
    <property type="entry name" value="PATL"/>
</dbReference>
<gene>
    <name evidence="7" type="primary">LOC113715089</name>
</gene>
<sequence>MPEDEALSKSEAREDGSSPNESESSEEEICDQAPLPSQNDQTCQMKMNASRKKSLLEFRCRVEDAILGNCIFGAKGNARTKEKSNKDITLWGVPLLPSKGHEATDIVLMKFLKAKDYKVSDAFAMLCKMMKWRRDFKVDGILEENLCPKLQNMWRIEGVDKEGRPICYLTSKDFSDREMNKKLLRADGKLEELLRWRIQCIEKGIQLLNFSPGGANSILQITDLKNAPGQSIKEMRWFCNKMIKLIHEYYPGIMHKNLIINLPLWYCAVNALHLRQITAKSKNKFIFVRSAKVTSTLLKYINPESLLVQYGGLKRENDIEFSALDKVLELNVPANTYEHIQIPVNEAERIVTWDVAITGHDATYKEEFIPIDDCSYKVLLQKEKKMGEVVRNSFYIREPGNIVITIANGTFKKKKVFYRYNSKPCQPLYKLTT</sequence>
<dbReference type="PANTHER" id="PTHR45932">
    <property type="entry name" value="PATELLIN-1"/>
    <property type="match status" value="1"/>
</dbReference>